<dbReference type="InterPro" id="IPR025513">
    <property type="entry name" value="DUF4401"/>
</dbReference>
<dbReference type="EMBL" id="JACHHO010000005">
    <property type="protein sequence ID" value="MBB5205823.1"/>
    <property type="molecule type" value="Genomic_DNA"/>
</dbReference>
<comment type="caution">
    <text evidence="3">The sequence shown here is derived from an EMBL/GenBank/DDBJ whole genome shotgun (WGS) entry which is preliminary data.</text>
</comment>
<sequence length="519" mass="56016">MNGAEFLHKARSAGLLSPEATWPQGQTRPWPVLVLTALGAWLAVIPLLLLVGALFGRWVDEGPTLFVLGSAALALAVVLLRSPGLPLFVEQLAVPVLLVGLLCLGWGLHRELSERWVWGLIALLQLLLAAFLSPAWLRKLLGAGAAALFLLAWQPRFWGPEASFWLPTLALTALLGLAWWERWPARWALWADAVGAGWFLVLAVALALQSGMSFLVGGVMDAGGSWSAGWHSPWQREGLWALPLVLLAGGLLARRWPGLRSAQGAGAVLLLAALAWVLPALGPLALLAALALRQQRGRLAVAAGVAALWVLGSFYYRLDWALQHKALGLVGLGALTALLVRWQRGGAQPRSEGAGALARPWGLGLSLAAGLLLVNAGIVLKERLIQQGQPVFVELAPVDPRSLMQGDFMRLDYALLRLATVPEPGPQTGAQRPMLVLARDARGVAQWRRLHREGEALADDELRVELSPKAGRWTLVSDAWFFKEGEAARWEAARYAEFRVDASGRALLVGLRGADLRPL</sequence>
<evidence type="ECO:0000256" key="1">
    <source>
        <dbReference type="SAM" id="Phobius"/>
    </source>
</evidence>
<dbReference type="Proteomes" id="UP000554837">
    <property type="component" value="Unassembled WGS sequence"/>
</dbReference>
<protein>
    <submittedName>
        <fullName evidence="3">Putative membrane-anchored protein</fullName>
    </submittedName>
</protein>
<evidence type="ECO:0000313" key="3">
    <source>
        <dbReference type="EMBL" id="MBB5205823.1"/>
    </source>
</evidence>
<feature type="transmembrane region" description="Helical" evidence="1">
    <location>
        <begin position="164"/>
        <end position="180"/>
    </location>
</feature>
<feature type="transmembrane region" description="Helical" evidence="1">
    <location>
        <begin position="115"/>
        <end position="133"/>
    </location>
</feature>
<keyword evidence="1" id="KW-0812">Transmembrane</keyword>
<keyword evidence="1" id="KW-0472">Membrane</keyword>
<evidence type="ECO:0000259" key="2">
    <source>
        <dbReference type="Pfam" id="PF14351"/>
    </source>
</evidence>
<feature type="transmembrane region" description="Helical" evidence="1">
    <location>
        <begin position="268"/>
        <end position="292"/>
    </location>
</feature>
<dbReference type="RefSeq" id="WP_175423501.1">
    <property type="nucleotide sequence ID" value="NZ_CP040709.1"/>
</dbReference>
<organism evidence="3 4">
    <name type="scientific">Inhella inkyongensis</name>
    <dbReference type="NCBI Taxonomy" id="392593"/>
    <lineage>
        <taxon>Bacteria</taxon>
        <taxon>Pseudomonadati</taxon>
        <taxon>Pseudomonadota</taxon>
        <taxon>Betaproteobacteria</taxon>
        <taxon>Burkholderiales</taxon>
        <taxon>Sphaerotilaceae</taxon>
        <taxon>Inhella</taxon>
    </lineage>
</organism>
<proteinExistence type="predicted"/>
<dbReference type="Pfam" id="PF14351">
    <property type="entry name" value="DUF4401"/>
    <property type="match status" value="1"/>
</dbReference>
<feature type="domain" description="DUF4401" evidence="2">
    <location>
        <begin position="29"/>
        <end position="339"/>
    </location>
</feature>
<feature type="transmembrane region" description="Helical" evidence="1">
    <location>
        <begin position="92"/>
        <end position="109"/>
    </location>
</feature>
<dbReference type="AlphaFoldDB" id="A0A840S824"/>
<feature type="transmembrane region" description="Helical" evidence="1">
    <location>
        <begin position="361"/>
        <end position="380"/>
    </location>
</feature>
<gene>
    <name evidence="3" type="ORF">HNQ51_003150</name>
</gene>
<reference evidence="3 4" key="1">
    <citation type="submission" date="2020-08" db="EMBL/GenBank/DDBJ databases">
        <title>Genomic Encyclopedia of Type Strains, Phase IV (KMG-IV): sequencing the most valuable type-strain genomes for metagenomic binning, comparative biology and taxonomic classification.</title>
        <authorList>
            <person name="Goeker M."/>
        </authorList>
    </citation>
    <scope>NUCLEOTIDE SEQUENCE [LARGE SCALE GENOMIC DNA]</scope>
    <source>
        <strain evidence="3 4">DSM 23958</strain>
    </source>
</reference>
<evidence type="ECO:0000313" key="4">
    <source>
        <dbReference type="Proteomes" id="UP000554837"/>
    </source>
</evidence>
<feature type="transmembrane region" description="Helical" evidence="1">
    <location>
        <begin position="238"/>
        <end position="256"/>
    </location>
</feature>
<feature type="transmembrane region" description="Helical" evidence="1">
    <location>
        <begin position="322"/>
        <end position="340"/>
    </location>
</feature>
<feature type="transmembrane region" description="Helical" evidence="1">
    <location>
        <begin position="187"/>
        <end position="208"/>
    </location>
</feature>
<accession>A0A840S824</accession>
<dbReference type="InterPro" id="IPR025833">
    <property type="entry name" value="GDYXXLXY"/>
</dbReference>
<name>A0A840S824_9BURK</name>
<feature type="transmembrane region" description="Helical" evidence="1">
    <location>
        <begin position="299"/>
        <end position="316"/>
    </location>
</feature>
<keyword evidence="1" id="KW-1133">Transmembrane helix</keyword>
<feature type="transmembrane region" description="Helical" evidence="1">
    <location>
        <begin position="62"/>
        <end position="80"/>
    </location>
</feature>
<feature type="transmembrane region" description="Helical" evidence="1">
    <location>
        <begin position="32"/>
        <end position="56"/>
    </location>
</feature>
<keyword evidence="4" id="KW-1185">Reference proteome</keyword>
<dbReference type="Pfam" id="PF14345">
    <property type="entry name" value="GDYXXLXY"/>
    <property type="match status" value="1"/>
</dbReference>